<evidence type="ECO:0000313" key="1">
    <source>
        <dbReference type="EMBL" id="AKU92290.1"/>
    </source>
</evidence>
<dbReference type="EMBL" id="CP012332">
    <property type="protein sequence ID" value="AKU92290.1"/>
    <property type="molecule type" value="Genomic_DNA"/>
</dbReference>
<organism evidence="1 2">
    <name type="scientific">Vulgatibacter incomptus</name>
    <dbReference type="NCBI Taxonomy" id="1391653"/>
    <lineage>
        <taxon>Bacteria</taxon>
        <taxon>Pseudomonadati</taxon>
        <taxon>Myxococcota</taxon>
        <taxon>Myxococcia</taxon>
        <taxon>Myxococcales</taxon>
        <taxon>Cystobacterineae</taxon>
        <taxon>Vulgatibacteraceae</taxon>
        <taxon>Vulgatibacter</taxon>
    </lineage>
</organism>
<dbReference type="KEGG" id="vin:AKJ08_2677"/>
<dbReference type="AlphaFoldDB" id="A0A0K1PFJ9"/>
<keyword evidence="2" id="KW-1185">Reference proteome</keyword>
<reference evidence="1 2" key="1">
    <citation type="submission" date="2015-08" db="EMBL/GenBank/DDBJ databases">
        <authorList>
            <person name="Babu N.S."/>
            <person name="Beckwith C.J."/>
            <person name="Beseler K.G."/>
            <person name="Brison A."/>
            <person name="Carone J.V."/>
            <person name="Caskin T.P."/>
            <person name="Diamond M."/>
            <person name="Durham M.E."/>
            <person name="Foxe J.M."/>
            <person name="Go M."/>
            <person name="Henderson B.A."/>
            <person name="Jones I.B."/>
            <person name="McGettigan J.A."/>
            <person name="Micheletti S.J."/>
            <person name="Nasrallah M.E."/>
            <person name="Ortiz D."/>
            <person name="Piller C.R."/>
            <person name="Privatt S.R."/>
            <person name="Schneider S.L."/>
            <person name="Sharp S."/>
            <person name="Smith T.C."/>
            <person name="Stanton J.D."/>
            <person name="Ullery H.E."/>
            <person name="Wilson R.J."/>
            <person name="Serrano M.G."/>
            <person name="Buck G."/>
            <person name="Lee V."/>
            <person name="Wang Y."/>
            <person name="Carvalho R."/>
            <person name="Voegtly L."/>
            <person name="Shi R."/>
            <person name="Duckworth R."/>
            <person name="Johnson A."/>
            <person name="Loviza R."/>
            <person name="Walstead R."/>
            <person name="Shah Z."/>
            <person name="Kiflezghi M."/>
            <person name="Wade K."/>
            <person name="Ball S.L."/>
            <person name="Bradley K.W."/>
            <person name="Asai D.J."/>
            <person name="Bowman C.A."/>
            <person name="Russell D.A."/>
            <person name="Pope W.H."/>
            <person name="Jacobs-Sera D."/>
            <person name="Hendrix R.W."/>
            <person name="Hatfull G.F."/>
        </authorList>
    </citation>
    <scope>NUCLEOTIDE SEQUENCE [LARGE SCALE GENOMIC DNA]</scope>
    <source>
        <strain evidence="1 2">DSM 27710</strain>
    </source>
</reference>
<dbReference type="RefSeq" id="WP_157370667.1">
    <property type="nucleotide sequence ID" value="NZ_CP012332.1"/>
</dbReference>
<protein>
    <submittedName>
        <fullName evidence="1">Uncharacterized protein</fullName>
    </submittedName>
</protein>
<dbReference type="Proteomes" id="UP000055590">
    <property type="component" value="Chromosome"/>
</dbReference>
<evidence type="ECO:0000313" key="2">
    <source>
        <dbReference type="Proteomes" id="UP000055590"/>
    </source>
</evidence>
<gene>
    <name evidence="1" type="ORF">AKJ08_2677</name>
</gene>
<sequence length="175" mass="18308">MVLVFVLFGAGCDINMGPNKRTNHLPEGTATVTNPPAPINGQAFHPTFVGWQFGGAFHCDPNRQAVTIAIWEGVTDPCTQIAPEGARVVFIETSAIDAGTFPVEVTCNAPRTAGAFFGIVQGNALFTQQAIDGSVALLGLNDENVLQGSFSVLFPNTISGTSVTSGSFNTAARCF</sequence>
<name>A0A0K1PFJ9_9BACT</name>
<proteinExistence type="predicted"/>
<accession>A0A0K1PFJ9</accession>